<proteinExistence type="predicted"/>
<dbReference type="PANTHER" id="PTHR43239:SF1">
    <property type="entry name" value="UPF0734 PROTEIN DDB_G0273871_DDB_G0273177"/>
    <property type="match status" value="1"/>
</dbReference>
<dbReference type="InterPro" id="IPR052996">
    <property type="entry name" value="Carb_Metab_Mutarotase"/>
</dbReference>
<keyword evidence="2" id="KW-1185">Reference proteome</keyword>
<gene>
    <name evidence="1" type="ORF">HP438_13670</name>
</gene>
<dbReference type="AlphaFoldDB" id="A0A7Y6B7S9"/>
<name>A0A7Y6B7S9_9SPHN</name>
<sequence length="137" mass="15136">MGTLKHCGTRWGVTIGTSHFGEEAPLARRLCFALDLVADADLIAAYEKAHAPGAAWPEVTQAIRAKGFLAMEIWRTADRLFMIAEVADDFPRAIPSELAAVDAKWEAAMDRFQKVLPHAEPGQKWVGMDRIFTLDAQ</sequence>
<dbReference type="PANTHER" id="PTHR43239">
    <property type="entry name" value="UPF0734 PROTEIN DDB_G0273871/DDB_G0273177"/>
    <property type="match status" value="1"/>
</dbReference>
<comment type="caution">
    <text evidence="1">The sequence shown here is derived from an EMBL/GenBank/DDBJ whole genome shotgun (WGS) entry which is preliminary data.</text>
</comment>
<dbReference type="EMBL" id="JABMCH010000066">
    <property type="protein sequence ID" value="NUU48017.1"/>
    <property type="molecule type" value="Genomic_DNA"/>
</dbReference>
<protein>
    <submittedName>
        <fullName evidence="1">L-rhamnose mutarotase</fullName>
    </submittedName>
</protein>
<evidence type="ECO:0000313" key="1">
    <source>
        <dbReference type="EMBL" id="NUU48017.1"/>
    </source>
</evidence>
<dbReference type="InterPro" id="IPR008000">
    <property type="entry name" value="Rham/fucose_mutarotase"/>
</dbReference>
<dbReference type="Pfam" id="PF05336">
    <property type="entry name" value="rhaM"/>
    <property type="match status" value="1"/>
</dbReference>
<dbReference type="SUPFAM" id="SSF54909">
    <property type="entry name" value="Dimeric alpha+beta barrel"/>
    <property type="match status" value="1"/>
</dbReference>
<dbReference type="GO" id="GO:0016857">
    <property type="term" value="F:racemase and epimerase activity, acting on carbohydrates and derivatives"/>
    <property type="evidence" value="ECO:0007669"/>
    <property type="project" value="InterPro"/>
</dbReference>
<evidence type="ECO:0000313" key="2">
    <source>
        <dbReference type="Proteomes" id="UP000536441"/>
    </source>
</evidence>
<dbReference type="Gene3D" id="3.30.70.100">
    <property type="match status" value="1"/>
</dbReference>
<reference evidence="1 2" key="1">
    <citation type="submission" date="2020-05" db="EMBL/GenBank/DDBJ databases">
        <title>Genome Sequencing of Type Strains.</title>
        <authorList>
            <person name="Lemaire J.F."/>
            <person name="Inderbitzin P."/>
            <person name="Gregorio O.A."/>
            <person name="Collins S.B."/>
            <person name="Wespe N."/>
            <person name="Knight-Connoni V."/>
        </authorList>
    </citation>
    <scope>NUCLEOTIDE SEQUENCE [LARGE SCALE GENOMIC DNA]</scope>
    <source>
        <strain evidence="1 2">DSM 100049</strain>
    </source>
</reference>
<dbReference type="InterPro" id="IPR011008">
    <property type="entry name" value="Dimeric_a/b-barrel"/>
</dbReference>
<organism evidence="1 2">
    <name type="scientific">Sphingomonas zeae</name>
    <dbReference type="NCBI Taxonomy" id="1646122"/>
    <lineage>
        <taxon>Bacteria</taxon>
        <taxon>Pseudomonadati</taxon>
        <taxon>Pseudomonadota</taxon>
        <taxon>Alphaproteobacteria</taxon>
        <taxon>Sphingomonadales</taxon>
        <taxon>Sphingomonadaceae</taxon>
        <taxon>Sphingomonas</taxon>
    </lineage>
</organism>
<dbReference type="Proteomes" id="UP000536441">
    <property type="component" value="Unassembled WGS sequence"/>
</dbReference>
<accession>A0A7Y6B7S9</accession>